<accession>A0A3M5BD33</accession>
<dbReference type="EMBL" id="RBSL01000338">
    <property type="protein sequence ID" value="RMS23255.1"/>
    <property type="molecule type" value="Genomic_DNA"/>
</dbReference>
<reference evidence="1 2" key="1">
    <citation type="submission" date="2018-08" db="EMBL/GenBank/DDBJ databases">
        <title>Recombination of ecologically and evolutionarily significant loci maintains genetic cohesion in the Pseudomonas syringae species complex.</title>
        <authorList>
            <person name="Dillon M."/>
            <person name="Thakur S."/>
            <person name="Almeida R.N.D."/>
            <person name="Weir B.S."/>
            <person name="Guttman D.S."/>
        </authorList>
    </citation>
    <scope>NUCLEOTIDE SEQUENCE [LARGE SCALE GENOMIC DNA]</scope>
    <source>
        <strain evidence="1 2">ICMP 13685</strain>
    </source>
</reference>
<gene>
    <name evidence="1" type="ORF">ALP70_03399</name>
</gene>
<protein>
    <submittedName>
        <fullName evidence="1">Uncharacterized protein</fullName>
    </submittedName>
</protein>
<evidence type="ECO:0000313" key="1">
    <source>
        <dbReference type="EMBL" id="RMS23255.1"/>
    </source>
</evidence>
<sequence>MSGGKAHQVSSNMIFMSSLDYKGTDMMQSDGVVVFDEKSKQFQIVAESKPYKMKF</sequence>
<organism evidence="1 2">
    <name type="scientific">Pseudomonas savastanoi</name>
    <name type="common">Pseudomonas syringae pv. savastanoi</name>
    <dbReference type="NCBI Taxonomy" id="29438"/>
    <lineage>
        <taxon>Bacteria</taxon>
        <taxon>Pseudomonadati</taxon>
        <taxon>Pseudomonadota</taxon>
        <taxon>Gammaproteobacteria</taxon>
        <taxon>Pseudomonadales</taxon>
        <taxon>Pseudomonadaceae</taxon>
        <taxon>Pseudomonas</taxon>
    </lineage>
</organism>
<proteinExistence type="predicted"/>
<evidence type="ECO:0000313" key="2">
    <source>
        <dbReference type="Proteomes" id="UP000269801"/>
    </source>
</evidence>
<dbReference type="AlphaFoldDB" id="A0A3M5BD33"/>
<dbReference type="Proteomes" id="UP000269801">
    <property type="component" value="Unassembled WGS sequence"/>
</dbReference>
<name>A0A3M5BD33_PSESS</name>
<comment type="caution">
    <text evidence="1">The sequence shown here is derived from an EMBL/GenBank/DDBJ whole genome shotgun (WGS) entry which is preliminary data.</text>
</comment>